<dbReference type="AlphaFoldDB" id="A0A1F7XCP6"/>
<dbReference type="EMBL" id="MGFT01000004">
    <property type="protein sequence ID" value="OGM12168.1"/>
    <property type="molecule type" value="Genomic_DNA"/>
</dbReference>
<accession>A0A1F7XCP6</accession>
<organism evidence="2 3">
    <name type="scientific">Candidatus Woesebacteria bacterium RBG_16_36_11</name>
    <dbReference type="NCBI Taxonomy" id="1802481"/>
    <lineage>
        <taxon>Bacteria</taxon>
        <taxon>Candidatus Woeseibacteriota</taxon>
    </lineage>
</organism>
<evidence type="ECO:0000313" key="2">
    <source>
        <dbReference type="EMBL" id="OGM12168.1"/>
    </source>
</evidence>
<sequence length="139" mass="16432">MQRFLNYLPKRKGKVEWVSAPDIKRKVSKLISNLDINWVKKSRLFCYRSHGAKTYARARIWGLVKIWQKALKVEPAYILEVISENYDHLKSSEQEEILLHELAHIPSNFSGSLVPHFRKGKRNFKDRVKRLVVQYKGIK</sequence>
<dbReference type="InterPro" id="IPR043998">
    <property type="entry name" value="Put_Metallopep"/>
</dbReference>
<evidence type="ECO:0000313" key="3">
    <source>
        <dbReference type="Proteomes" id="UP000178533"/>
    </source>
</evidence>
<protein>
    <recommendedName>
        <fullName evidence="1">Putative phage metallopeptidase domain-containing protein</fullName>
    </recommendedName>
</protein>
<comment type="caution">
    <text evidence="2">The sequence shown here is derived from an EMBL/GenBank/DDBJ whole genome shotgun (WGS) entry which is preliminary data.</text>
</comment>
<dbReference type="Pfam" id="PF18894">
    <property type="entry name" value="PhageMetallopep"/>
    <property type="match status" value="1"/>
</dbReference>
<dbReference type="STRING" id="1802481.A2W13_00750"/>
<feature type="domain" description="Putative phage metallopeptidase" evidence="1">
    <location>
        <begin position="16"/>
        <end position="124"/>
    </location>
</feature>
<dbReference type="Proteomes" id="UP000178533">
    <property type="component" value="Unassembled WGS sequence"/>
</dbReference>
<name>A0A1F7XCP6_9BACT</name>
<gene>
    <name evidence="2" type="ORF">A2W13_00750</name>
</gene>
<proteinExistence type="predicted"/>
<evidence type="ECO:0000259" key="1">
    <source>
        <dbReference type="Pfam" id="PF18894"/>
    </source>
</evidence>
<reference evidence="2 3" key="1">
    <citation type="journal article" date="2016" name="Nat. Commun.">
        <title>Thousands of microbial genomes shed light on interconnected biogeochemical processes in an aquifer system.</title>
        <authorList>
            <person name="Anantharaman K."/>
            <person name="Brown C.T."/>
            <person name="Hug L.A."/>
            <person name="Sharon I."/>
            <person name="Castelle C.J."/>
            <person name="Probst A.J."/>
            <person name="Thomas B.C."/>
            <person name="Singh A."/>
            <person name="Wilkins M.J."/>
            <person name="Karaoz U."/>
            <person name="Brodie E.L."/>
            <person name="Williams K.H."/>
            <person name="Hubbard S.S."/>
            <person name="Banfield J.F."/>
        </authorList>
    </citation>
    <scope>NUCLEOTIDE SEQUENCE [LARGE SCALE GENOMIC DNA]</scope>
</reference>